<dbReference type="Proteomes" id="UP001219901">
    <property type="component" value="Chromosome"/>
</dbReference>
<evidence type="ECO:0000313" key="4">
    <source>
        <dbReference type="Proteomes" id="UP001321249"/>
    </source>
</evidence>
<proteinExistence type="predicted"/>
<dbReference type="AlphaFoldDB" id="A0AAJ5ZBC5"/>
<evidence type="ECO:0000313" key="2">
    <source>
        <dbReference type="EMBL" id="WFG38173.1"/>
    </source>
</evidence>
<evidence type="ECO:0000313" key="1">
    <source>
        <dbReference type="EMBL" id="MDG0866749.1"/>
    </source>
</evidence>
<accession>A0AAJ5ZBC5</accession>
<reference evidence="3" key="3">
    <citation type="submission" date="2023-06" db="EMBL/GenBank/DDBJ databases">
        <title>Pangenomics reveal diversification of enzyme families and niche specialization in globally abundant SAR202 bacteria.</title>
        <authorList>
            <person name="Saw J.H.W."/>
        </authorList>
    </citation>
    <scope>NUCLEOTIDE SEQUENCE [LARGE SCALE GENOMIC DNA]</scope>
    <source>
        <strain evidence="3">JH1073</strain>
    </source>
</reference>
<name>A0AAJ5ZBC5_9CHLR</name>
<dbReference type="Proteomes" id="UP001321249">
    <property type="component" value="Unassembled WGS sequence"/>
</dbReference>
<protein>
    <submittedName>
        <fullName evidence="2">Uncharacterized protein</fullName>
    </submittedName>
</protein>
<sequence length="50" mass="5368">MPIDHGGYSSDEAQITPAITMMTGSANMTIFSQLAEPTSDRLAFLMASLF</sequence>
<gene>
    <name evidence="1" type="ORF">GKO46_06630</name>
    <name evidence="2" type="ORF">GKO48_00635</name>
</gene>
<evidence type="ECO:0000313" key="3">
    <source>
        <dbReference type="Proteomes" id="UP001219901"/>
    </source>
</evidence>
<dbReference type="EMBL" id="CP046147">
    <property type="protein sequence ID" value="WFG38173.1"/>
    <property type="molecule type" value="Genomic_DNA"/>
</dbReference>
<organism evidence="2 3">
    <name type="scientific">Candidatus Lucifugimonas marina</name>
    <dbReference type="NCBI Taxonomy" id="3038979"/>
    <lineage>
        <taxon>Bacteria</taxon>
        <taxon>Bacillati</taxon>
        <taxon>Chloroflexota</taxon>
        <taxon>Dehalococcoidia</taxon>
        <taxon>SAR202 cluster</taxon>
        <taxon>Candidatus Lucifugimonadales</taxon>
        <taxon>Candidatus Lucifugimonadaceae</taxon>
        <taxon>Candidatus Lucifugimonas</taxon>
    </lineage>
</organism>
<dbReference type="RefSeq" id="WP_342841583.1">
    <property type="nucleotide sequence ID" value="NZ_CP046146.1"/>
</dbReference>
<reference evidence="3 4" key="1">
    <citation type="submission" date="2019-11" db="EMBL/GenBank/DDBJ databases">
        <authorList>
            <person name="Cho J.-C."/>
        </authorList>
    </citation>
    <scope>NUCLEOTIDE SEQUENCE [LARGE SCALE GENOMIC DNA]</scope>
    <source>
        <strain evidence="2 3">JH1073</strain>
        <strain evidence="1 4">JH702</strain>
    </source>
</reference>
<reference evidence="2" key="2">
    <citation type="journal article" date="2023" name="Nat. Commun.">
        <title>Cultivation of marine bacteria of the SAR202 clade.</title>
        <authorList>
            <person name="Lim Y."/>
            <person name="Seo J.H."/>
            <person name="Giovannoni S.J."/>
            <person name="Kang I."/>
            <person name="Cho J.C."/>
        </authorList>
    </citation>
    <scope>NUCLEOTIDE SEQUENCE</scope>
    <source>
        <strain evidence="2">JH1073</strain>
    </source>
</reference>
<dbReference type="EMBL" id="WMBE01000002">
    <property type="protein sequence ID" value="MDG0866749.1"/>
    <property type="molecule type" value="Genomic_DNA"/>
</dbReference>
<keyword evidence="3" id="KW-1185">Reference proteome</keyword>